<dbReference type="GO" id="GO:0031564">
    <property type="term" value="P:transcription antitermination"/>
    <property type="evidence" value="ECO:0007669"/>
    <property type="project" value="UniProtKB-KW"/>
</dbReference>
<dbReference type="Gene3D" id="2.30.30.30">
    <property type="match status" value="1"/>
</dbReference>
<dbReference type="InterPro" id="IPR036735">
    <property type="entry name" value="NGN_dom_sf"/>
</dbReference>
<dbReference type="SUPFAM" id="SSF82679">
    <property type="entry name" value="N-utilization substance G protein NusG, N-terminal domain"/>
    <property type="match status" value="1"/>
</dbReference>
<dbReference type="EMBL" id="PPEL01000067">
    <property type="protein sequence ID" value="PNV64797.1"/>
    <property type="molecule type" value="Genomic_DNA"/>
</dbReference>
<dbReference type="InterPro" id="IPR014722">
    <property type="entry name" value="Rib_uL2_dom2"/>
</dbReference>
<evidence type="ECO:0000256" key="3">
    <source>
        <dbReference type="ARBA" id="ARBA00023163"/>
    </source>
</evidence>
<name>A0A2K2U388_9ACTN</name>
<evidence type="ECO:0000259" key="4">
    <source>
        <dbReference type="SMART" id="SM00738"/>
    </source>
</evidence>
<keyword evidence="6" id="KW-1185">Reference proteome</keyword>
<dbReference type="InterPro" id="IPR047663">
    <property type="entry name" value="Transcription_antiterm_LoaP"/>
</dbReference>
<protein>
    <submittedName>
        <fullName evidence="5">Antitermination protein NusG</fullName>
    </submittedName>
</protein>
<dbReference type="Gene3D" id="3.30.70.940">
    <property type="entry name" value="NusG, N-terminal domain"/>
    <property type="match status" value="1"/>
</dbReference>
<feature type="domain" description="NusG-like N-terminal" evidence="4">
    <location>
        <begin position="42"/>
        <end position="146"/>
    </location>
</feature>
<dbReference type="InterPro" id="IPR008991">
    <property type="entry name" value="Translation_prot_SH3-like_sf"/>
</dbReference>
<comment type="caution">
    <text evidence="5">The sequence shown here is derived from an EMBL/GenBank/DDBJ whole genome shotgun (WGS) entry which is preliminary data.</text>
</comment>
<dbReference type="NCBIfam" id="NF033641">
    <property type="entry name" value="antiterm_LoaP"/>
    <property type="match status" value="1"/>
</dbReference>
<dbReference type="PANTHER" id="PTHR30265:SF4">
    <property type="entry name" value="KOW MOTIF FAMILY PROTEIN, EXPRESSED"/>
    <property type="match status" value="1"/>
</dbReference>
<dbReference type="Proteomes" id="UP000236488">
    <property type="component" value="Unassembled WGS sequence"/>
</dbReference>
<evidence type="ECO:0000256" key="2">
    <source>
        <dbReference type="ARBA" id="ARBA00023015"/>
    </source>
</evidence>
<dbReference type="SMART" id="SM00738">
    <property type="entry name" value="NGN"/>
    <property type="match status" value="1"/>
</dbReference>
<dbReference type="CDD" id="cd06091">
    <property type="entry name" value="KOW_NusG"/>
    <property type="match status" value="1"/>
</dbReference>
<dbReference type="CDD" id="cd09889">
    <property type="entry name" value="NGN_Bact_2"/>
    <property type="match status" value="1"/>
</dbReference>
<dbReference type="SUPFAM" id="SSF50104">
    <property type="entry name" value="Translation proteins SH3-like domain"/>
    <property type="match status" value="1"/>
</dbReference>
<keyword evidence="2" id="KW-0805">Transcription regulation</keyword>
<sequence length="214" mass="24053">MGRAAPVACLVRSKGMNSLALRGCCRMAKPCLAPVRRTECLMADWYVVQVRGGQENAVVAALRRMAGSGVLEECFSPRWRTQRKIRGEWQSVERLLLPGYVVAVTDAPRKLDEALRRVPGFTRLLRNERGFTPLDKDEVAWIGRHAQGADRVIPLSKAVKAGDEVVVVEGPLKDRWFQVKRIDRRRATAYVEMDFLGRKKEVPIGLMVIAKQSV</sequence>
<dbReference type="PANTHER" id="PTHR30265">
    <property type="entry name" value="RHO-INTERACTING TRANSCRIPTION TERMINATION FACTOR NUSG"/>
    <property type="match status" value="1"/>
</dbReference>
<reference evidence="5 6" key="1">
    <citation type="journal article" date="2018" name="Int. J. Syst. Evol. Microbiol.">
        <title>Rubneribacter badeniensis gen. nov., sp. nov. and Enteroscipio rubneri gen. nov., sp. nov., new members of the Eggerthellaceae isolated from human faeces.</title>
        <authorList>
            <person name="Danylec N."/>
            <person name="Gobl A."/>
            <person name="Stoll D.A."/>
            <person name="Hetzer B."/>
            <person name="Kulling S.E."/>
            <person name="Huch M."/>
        </authorList>
    </citation>
    <scope>NUCLEOTIDE SEQUENCE [LARGE SCALE GENOMIC DNA]</scope>
    <source>
        <strain evidence="5 6">ResAG-85</strain>
    </source>
</reference>
<accession>A0A2K2U388</accession>
<gene>
    <name evidence="5" type="ORF">C2L80_10085</name>
</gene>
<evidence type="ECO:0000313" key="5">
    <source>
        <dbReference type="EMBL" id="PNV64797.1"/>
    </source>
</evidence>
<dbReference type="AlphaFoldDB" id="A0A2K2U388"/>
<evidence type="ECO:0000256" key="1">
    <source>
        <dbReference type="ARBA" id="ARBA00022814"/>
    </source>
</evidence>
<dbReference type="InterPro" id="IPR006645">
    <property type="entry name" value="NGN-like_dom"/>
</dbReference>
<dbReference type="Pfam" id="PF02357">
    <property type="entry name" value="NusG"/>
    <property type="match status" value="1"/>
</dbReference>
<keyword evidence="3" id="KW-0804">Transcription</keyword>
<proteinExistence type="predicted"/>
<keyword evidence="1" id="KW-0889">Transcription antitermination</keyword>
<dbReference type="InterPro" id="IPR043425">
    <property type="entry name" value="NusG-like"/>
</dbReference>
<evidence type="ECO:0000313" key="6">
    <source>
        <dbReference type="Proteomes" id="UP000236488"/>
    </source>
</evidence>
<dbReference type="GO" id="GO:0006354">
    <property type="term" value="P:DNA-templated transcription elongation"/>
    <property type="evidence" value="ECO:0007669"/>
    <property type="project" value="InterPro"/>
</dbReference>
<organism evidence="5 6">
    <name type="scientific">Rubneribacter badeniensis</name>
    <dbReference type="NCBI Taxonomy" id="2070688"/>
    <lineage>
        <taxon>Bacteria</taxon>
        <taxon>Bacillati</taxon>
        <taxon>Actinomycetota</taxon>
        <taxon>Coriobacteriia</taxon>
        <taxon>Eggerthellales</taxon>
        <taxon>Eggerthellaceae</taxon>
        <taxon>Rubneribacter</taxon>
    </lineage>
</organism>